<dbReference type="PANTHER" id="PTHR48111:SF1">
    <property type="entry name" value="TWO-COMPONENT RESPONSE REGULATOR ORR33"/>
    <property type="match status" value="1"/>
</dbReference>
<keyword evidence="2" id="KW-0902">Two-component regulatory system</keyword>
<keyword evidence="4 7" id="KW-0238">DNA-binding</keyword>
<dbReference type="PATRIC" id="fig|679935.3.peg.122"/>
<dbReference type="eggNOG" id="COG0745">
    <property type="taxonomic scope" value="Bacteria"/>
</dbReference>
<evidence type="ECO:0000256" key="5">
    <source>
        <dbReference type="ARBA" id="ARBA00023163"/>
    </source>
</evidence>
<dbReference type="PROSITE" id="PS51755">
    <property type="entry name" value="OMPR_PHOB"/>
    <property type="match status" value="1"/>
</dbReference>
<dbReference type="PANTHER" id="PTHR48111">
    <property type="entry name" value="REGULATOR OF RPOS"/>
    <property type="match status" value="1"/>
</dbReference>
<evidence type="ECO:0000259" key="9">
    <source>
        <dbReference type="PROSITE" id="PS51755"/>
    </source>
</evidence>
<dbReference type="InterPro" id="IPR039420">
    <property type="entry name" value="WalR-like"/>
</dbReference>
<dbReference type="Pfam" id="PF00072">
    <property type="entry name" value="Response_reg"/>
    <property type="match status" value="1"/>
</dbReference>
<keyword evidence="1 6" id="KW-0597">Phosphoprotein</keyword>
<dbReference type="InterPro" id="IPR011006">
    <property type="entry name" value="CheY-like_superfamily"/>
</dbReference>
<name>I3YHR2_ALIFI</name>
<protein>
    <submittedName>
        <fullName evidence="10">Response regulator with CheY-like receiver domain and winged-helix DNA-binding domain</fullName>
    </submittedName>
</protein>
<dbReference type="STRING" id="679935.Alfi_0117"/>
<evidence type="ECO:0000256" key="6">
    <source>
        <dbReference type="PROSITE-ProRule" id="PRU00169"/>
    </source>
</evidence>
<dbReference type="Gene3D" id="1.10.10.10">
    <property type="entry name" value="Winged helix-like DNA-binding domain superfamily/Winged helix DNA-binding domain"/>
    <property type="match status" value="1"/>
</dbReference>
<dbReference type="PROSITE" id="PS50110">
    <property type="entry name" value="RESPONSE_REGULATORY"/>
    <property type="match status" value="1"/>
</dbReference>
<dbReference type="Gene3D" id="3.40.50.2300">
    <property type="match status" value="1"/>
</dbReference>
<dbReference type="EMBL" id="CP003274">
    <property type="protein sequence ID" value="AFL76530.1"/>
    <property type="molecule type" value="Genomic_DNA"/>
</dbReference>
<gene>
    <name evidence="10" type="ordered locus">Alfi_0117</name>
</gene>
<evidence type="ECO:0000313" key="10">
    <source>
        <dbReference type="EMBL" id="AFL76530.1"/>
    </source>
</evidence>
<feature type="domain" description="OmpR/PhoB-type" evidence="9">
    <location>
        <begin position="148"/>
        <end position="242"/>
    </location>
</feature>
<evidence type="ECO:0000256" key="7">
    <source>
        <dbReference type="PROSITE-ProRule" id="PRU01091"/>
    </source>
</evidence>
<dbReference type="SMART" id="SM00448">
    <property type="entry name" value="REC"/>
    <property type="match status" value="1"/>
</dbReference>
<keyword evidence="3" id="KW-0805">Transcription regulation</keyword>
<evidence type="ECO:0000256" key="1">
    <source>
        <dbReference type="ARBA" id="ARBA00022553"/>
    </source>
</evidence>
<dbReference type="Proteomes" id="UP000006052">
    <property type="component" value="Chromosome"/>
</dbReference>
<dbReference type="InterPro" id="IPR036388">
    <property type="entry name" value="WH-like_DNA-bd_sf"/>
</dbReference>
<dbReference type="InterPro" id="IPR001867">
    <property type="entry name" value="OmpR/PhoB-type_DNA-bd"/>
</dbReference>
<accession>I3YHR2</accession>
<dbReference type="HOGENOM" id="CLU_000445_30_4_10"/>
<evidence type="ECO:0000256" key="3">
    <source>
        <dbReference type="ARBA" id="ARBA00023015"/>
    </source>
</evidence>
<sequence length="242" mass="27202">MRGTRPTGRRCAAENALTEIMSHRILLVDDEPDILEFVKYTLVKEGYEVFTAQNGAEALKAAAQHRPHLILLDMMMPVMDGAQTCRAIREDPQLRDTMVVFLSALGEEEQQLAGFGVGADDYLTKPIKMKLLVSRVQAILKRIDAGKAPAPAEEGVAMDRERYTVTRDGREISLPRKEFALLDLLYSSPGKLFSREEIYARIWGSEVVVGDRTIDVHIRKLRQKIGDEKIVTVKGVGYKYEP</sequence>
<dbReference type="GO" id="GO:0006355">
    <property type="term" value="P:regulation of DNA-templated transcription"/>
    <property type="evidence" value="ECO:0007669"/>
    <property type="project" value="InterPro"/>
</dbReference>
<feature type="DNA-binding region" description="OmpR/PhoB-type" evidence="7">
    <location>
        <begin position="148"/>
        <end position="242"/>
    </location>
</feature>
<evidence type="ECO:0000259" key="8">
    <source>
        <dbReference type="PROSITE" id="PS50110"/>
    </source>
</evidence>
<organism evidence="10 11">
    <name type="scientific">Alistipes finegoldii (strain DSM 17242 / JCM 16770 / CCUG 46020 / CIP 107999 / KCTC 15236 / AHN 2437)</name>
    <dbReference type="NCBI Taxonomy" id="679935"/>
    <lineage>
        <taxon>Bacteria</taxon>
        <taxon>Pseudomonadati</taxon>
        <taxon>Bacteroidota</taxon>
        <taxon>Bacteroidia</taxon>
        <taxon>Bacteroidales</taxon>
        <taxon>Rikenellaceae</taxon>
        <taxon>Alistipes</taxon>
    </lineage>
</organism>
<dbReference type="KEGG" id="afd:Alfi_0117"/>
<dbReference type="AlphaFoldDB" id="I3YHR2"/>
<dbReference type="Pfam" id="PF00486">
    <property type="entry name" value="Trans_reg_C"/>
    <property type="match status" value="1"/>
</dbReference>
<dbReference type="CDD" id="cd17574">
    <property type="entry name" value="REC_OmpR"/>
    <property type="match status" value="1"/>
</dbReference>
<proteinExistence type="predicted"/>
<dbReference type="InterPro" id="IPR001789">
    <property type="entry name" value="Sig_transdc_resp-reg_receiver"/>
</dbReference>
<feature type="modified residue" description="4-aspartylphosphate" evidence="6">
    <location>
        <position position="73"/>
    </location>
</feature>
<dbReference type="GO" id="GO:0005829">
    <property type="term" value="C:cytosol"/>
    <property type="evidence" value="ECO:0007669"/>
    <property type="project" value="TreeGrafter"/>
</dbReference>
<keyword evidence="5" id="KW-0804">Transcription</keyword>
<evidence type="ECO:0000313" key="11">
    <source>
        <dbReference type="Proteomes" id="UP000006052"/>
    </source>
</evidence>
<evidence type="ECO:0000256" key="2">
    <source>
        <dbReference type="ARBA" id="ARBA00023012"/>
    </source>
</evidence>
<dbReference type="GO" id="GO:0000156">
    <property type="term" value="F:phosphorelay response regulator activity"/>
    <property type="evidence" value="ECO:0007669"/>
    <property type="project" value="TreeGrafter"/>
</dbReference>
<dbReference type="FunFam" id="3.40.50.2300:FF:000001">
    <property type="entry name" value="DNA-binding response regulator PhoB"/>
    <property type="match status" value="1"/>
</dbReference>
<dbReference type="SMART" id="SM00862">
    <property type="entry name" value="Trans_reg_C"/>
    <property type="match status" value="1"/>
</dbReference>
<reference evidence="11" key="1">
    <citation type="journal article" date="2013" name="Stand. Genomic Sci.">
        <title>Complete genome sequence of the bile-resistant pigment-producing anaerobe Alistipes finegoldii type strain (AHN2437(T)).</title>
        <authorList>
            <person name="Mavromatis K."/>
            <person name="Stackebrandt E."/>
            <person name="Munk C."/>
            <person name="Lapidus A."/>
            <person name="Nolan M."/>
            <person name="Lucas S."/>
            <person name="Hammon N."/>
            <person name="Deshpande S."/>
            <person name="Cheng J.F."/>
            <person name="Tapia R."/>
            <person name="Goodwin L.A."/>
            <person name="Pitluck S."/>
            <person name="Liolios K."/>
            <person name="Pagani I."/>
            <person name="Ivanova N."/>
            <person name="Mikhailova N."/>
            <person name="Huntemann M."/>
            <person name="Pati A."/>
            <person name="Chen A."/>
            <person name="Palaniappan K."/>
            <person name="Land M."/>
            <person name="Hauser L."/>
            <person name="Rohde M."/>
            <person name="Gronow S."/>
            <person name="Goker M."/>
            <person name="Detter J.C."/>
            <person name="Bristow J."/>
            <person name="Eisen J.A."/>
            <person name="Markowitz V."/>
            <person name="Hugenholtz P."/>
            <person name="Kyrpides N.C."/>
            <person name="Klenk H.P."/>
            <person name="Woyke T."/>
        </authorList>
    </citation>
    <scope>NUCLEOTIDE SEQUENCE</scope>
    <source>
        <strain evidence="11">DSM 17242 / JCM 16770 / AHN 2437 / CCUG 46020 / CIP 107999</strain>
    </source>
</reference>
<dbReference type="GO" id="GO:0032993">
    <property type="term" value="C:protein-DNA complex"/>
    <property type="evidence" value="ECO:0007669"/>
    <property type="project" value="TreeGrafter"/>
</dbReference>
<evidence type="ECO:0000256" key="4">
    <source>
        <dbReference type="ARBA" id="ARBA00023125"/>
    </source>
</evidence>
<dbReference type="SUPFAM" id="SSF52172">
    <property type="entry name" value="CheY-like"/>
    <property type="match status" value="1"/>
</dbReference>
<dbReference type="CDD" id="cd00383">
    <property type="entry name" value="trans_reg_C"/>
    <property type="match status" value="1"/>
</dbReference>
<feature type="domain" description="Response regulatory" evidence="8">
    <location>
        <begin position="24"/>
        <end position="140"/>
    </location>
</feature>
<dbReference type="GO" id="GO:0000976">
    <property type="term" value="F:transcription cis-regulatory region binding"/>
    <property type="evidence" value="ECO:0007669"/>
    <property type="project" value="TreeGrafter"/>
</dbReference>